<dbReference type="RefSeq" id="WP_199240317.1">
    <property type="nucleotide sequence ID" value="NZ_SLWM01000034.1"/>
</dbReference>
<keyword evidence="2" id="KW-0472">Membrane</keyword>
<evidence type="ECO:0000313" key="3">
    <source>
        <dbReference type="EMBL" id="TCO10286.1"/>
    </source>
</evidence>
<feature type="compositionally biased region" description="Low complexity" evidence="1">
    <location>
        <begin position="67"/>
        <end position="85"/>
    </location>
</feature>
<evidence type="ECO:0000313" key="4">
    <source>
        <dbReference type="Proteomes" id="UP000295818"/>
    </source>
</evidence>
<organism evidence="3 4">
    <name type="scientific">Kribbella orskensis</name>
    <dbReference type="NCBI Taxonomy" id="2512216"/>
    <lineage>
        <taxon>Bacteria</taxon>
        <taxon>Bacillati</taxon>
        <taxon>Actinomycetota</taxon>
        <taxon>Actinomycetes</taxon>
        <taxon>Propionibacteriales</taxon>
        <taxon>Kribbellaceae</taxon>
        <taxon>Kribbella</taxon>
    </lineage>
</organism>
<feature type="compositionally biased region" description="Pro residues" evidence="1">
    <location>
        <begin position="86"/>
        <end position="95"/>
    </location>
</feature>
<feature type="transmembrane region" description="Helical" evidence="2">
    <location>
        <begin position="26"/>
        <end position="51"/>
    </location>
</feature>
<keyword evidence="2" id="KW-0812">Transmembrane</keyword>
<accession>A0ABY2B9M7</accession>
<gene>
    <name evidence="3" type="ORF">EV644_13434</name>
</gene>
<evidence type="ECO:0000256" key="2">
    <source>
        <dbReference type="SAM" id="Phobius"/>
    </source>
</evidence>
<keyword evidence="4" id="KW-1185">Reference proteome</keyword>
<name>A0ABY2B9M7_9ACTN</name>
<comment type="caution">
    <text evidence="3">The sequence shown here is derived from an EMBL/GenBank/DDBJ whole genome shotgun (WGS) entry which is preliminary data.</text>
</comment>
<reference evidence="3 4" key="1">
    <citation type="journal article" date="2015" name="Stand. Genomic Sci.">
        <title>Genomic Encyclopedia of Bacterial and Archaeal Type Strains, Phase III: the genomes of soil and plant-associated and newly described type strains.</title>
        <authorList>
            <person name="Whitman W.B."/>
            <person name="Woyke T."/>
            <person name="Klenk H.P."/>
            <person name="Zhou Y."/>
            <person name="Lilburn T.G."/>
            <person name="Beck B.J."/>
            <person name="De Vos P."/>
            <person name="Vandamme P."/>
            <person name="Eisen J.A."/>
            <person name="Garrity G."/>
            <person name="Hugenholtz P."/>
            <person name="Kyrpides N.C."/>
        </authorList>
    </citation>
    <scope>NUCLEOTIDE SEQUENCE [LARGE SCALE GENOMIC DNA]</scope>
    <source>
        <strain evidence="3 4">VKM Ac-2538</strain>
    </source>
</reference>
<protein>
    <submittedName>
        <fullName evidence="3">Uncharacterized protein</fullName>
    </submittedName>
</protein>
<keyword evidence="2" id="KW-1133">Transmembrane helix</keyword>
<evidence type="ECO:0000256" key="1">
    <source>
        <dbReference type="SAM" id="MobiDB-lite"/>
    </source>
</evidence>
<sequence length="314" mass="32915">MTQHDPDQDPGLEPDPLRRTTRRTRAVIIVAAAAAVTLLSALLSGLAVLFLGGESDSGQPAVPLPLASTTSARATPTRPPTTATPTPKPTTPEPTTPARTASPTPSPSASPRPFAYQPLWPFVSTAEAAAWQRRYRAGGQQPWHLDAELTALSFTTGFLGFSEVNKVASSSIRGDDARVSVGYQATEGPVSVAAVLHLVRIGQGQDAPWEVVGTADTTLTLDRPRYGATAVSPLTVSGRITGVDETIRVEIRQPSSGRPIGTYCCLAAGSDQQPWSTQVTFQGATDPALTIVASTGGHLQSVERFAITGVRSTN</sequence>
<dbReference type="Proteomes" id="UP000295818">
    <property type="component" value="Unassembled WGS sequence"/>
</dbReference>
<feature type="region of interest" description="Disordered" evidence="1">
    <location>
        <begin position="57"/>
        <end position="111"/>
    </location>
</feature>
<dbReference type="EMBL" id="SLWM01000034">
    <property type="protein sequence ID" value="TCO10286.1"/>
    <property type="molecule type" value="Genomic_DNA"/>
</dbReference>
<proteinExistence type="predicted"/>